<name>A0ABP8MDE4_9BACT</name>
<evidence type="ECO:0000313" key="2">
    <source>
        <dbReference type="Proteomes" id="UP001501410"/>
    </source>
</evidence>
<accession>A0ABP8MDE4</accession>
<comment type="caution">
    <text evidence="1">The sequence shown here is derived from an EMBL/GenBank/DDBJ whole genome shotgun (WGS) entry which is preliminary data.</text>
</comment>
<evidence type="ECO:0000313" key="1">
    <source>
        <dbReference type="EMBL" id="GAA4448806.1"/>
    </source>
</evidence>
<reference evidence="2" key="1">
    <citation type="journal article" date="2019" name="Int. J. Syst. Evol. Microbiol.">
        <title>The Global Catalogue of Microorganisms (GCM) 10K type strain sequencing project: providing services to taxonomists for standard genome sequencing and annotation.</title>
        <authorList>
            <consortium name="The Broad Institute Genomics Platform"/>
            <consortium name="The Broad Institute Genome Sequencing Center for Infectious Disease"/>
            <person name="Wu L."/>
            <person name="Ma J."/>
        </authorList>
    </citation>
    <scope>NUCLEOTIDE SEQUENCE [LARGE SCALE GENOMIC DNA]</scope>
    <source>
        <strain evidence="2">JCM 31921</strain>
    </source>
</reference>
<protein>
    <submittedName>
        <fullName evidence="1">Uncharacterized protein</fullName>
    </submittedName>
</protein>
<dbReference type="EMBL" id="BAABEZ010000001">
    <property type="protein sequence ID" value="GAA4448806.1"/>
    <property type="molecule type" value="Genomic_DNA"/>
</dbReference>
<proteinExistence type="predicted"/>
<gene>
    <name evidence="1" type="ORF">GCM10023092_01960</name>
</gene>
<keyword evidence="2" id="KW-1185">Reference proteome</keyword>
<dbReference type="RefSeq" id="WP_344821761.1">
    <property type="nucleotide sequence ID" value="NZ_BAABEZ010000001.1"/>
</dbReference>
<sequence length="52" mass="5682">MKNAIKKPKGAGEKFGIKITVDKKLDPVSKKPLFASKLDRVNAIIASLQHAH</sequence>
<dbReference type="Proteomes" id="UP001501410">
    <property type="component" value="Unassembled WGS sequence"/>
</dbReference>
<organism evidence="1 2">
    <name type="scientific">Rurimicrobium arvi</name>
    <dbReference type="NCBI Taxonomy" id="2049916"/>
    <lineage>
        <taxon>Bacteria</taxon>
        <taxon>Pseudomonadati</taxon>
        <taxon>Bacteroidota</taxon>
        <taxon>Chitinophagia</taxon>
        <taxon>Chitinophagales</taxon>
        <taxon>Chitinophagaceae</taxon>
        <taxon>Rurimicrobium</taxon>
    </lineage>
</organism>